<feature type="region of interest" description="Disordered" evidence="6">
    <location>
        <begin position="715"/>
        <end position="742"/>
    </location>
</feature>
<dbReference type="GO" id="GO:0003824">
    <property type="term" value="F:catalytic activity"/>
    <property type="evidence" value="ECO:0007669"/>
    <property type="project" value="UniProtKB-ARBA"/>
</dbReference>
<dbReference type="GO" id="GO:0005516">
    <property type="term" value="F:calmodulin binding"/>
    <property type="evidence" value="ECO:0007669"/>
    <property type="project" value="UniProtKB-KW"/>
</dbReference>
<dbReference type="Pfam" id="PF00723">
    <property type="entry name" value="Glyco_hydro_15"/>
    <property type="match status" value="1"/>
</dbReference>
<evidence type="ECO:0000259" key="9">
    <source>
        <dbReference type="Pfam" id="PF19292"/>
    </source>
</evidence>
<keyword evidence="4" id="KW-0112">Calmodulin-binding</keyword>
<dbReference type="InterPro" id="IPR045583">
    <property type="entry name" value="KPBA/B_C"/>
</dbReference>
<evidence type="ECO:0000313" key="11">
    <source>
        <dbReference type="Proteomes" id="UP000650833"/>
    </source>
</evidence>
<feature type="domain" description="GH15-like" evidence="7">
    <location>
        <begin position="12"/>
        <end position="994"/>
    </location>
</feature>
<dbReference type="Pfam" id="PF19292">
    <property type="entry name" value="KPBB_C"/>
    <property type="match status" value="1"/>
</dbReference>
<accession>A0A8H7V2P1</accession>
<keyword evidence="11" id="KW-1185">Reference proteome</keyword>
<dbReference type="InterPro" id="IPR039477">
    <property type="entry name" value="ILEI/PANDER_dom"/>
</dbReference>
<dbReference type="GO" id="GO:0005977">
    <property type="term" value="P:glycogen metabolic process"/>
    <property type="evidence" value="ECO:0007669"/>
    <property type="project" value="UniProtKB-UniPathway"/>
</dbReference>
<keyword evidence="3" id="KW-0321">Glycogen metabolism</keyword>
<evidence type="ECO:0000259" key="8">
    <source>
        <dbReference type="Pfam" id="PF15711"/>
    </source>
</evidence>
<dbReference type="UniPathway" id="UPA00163"/>
<dbReference type="PANTHER" id="PTHR10749:SF8">
    <property type="entry name" value="PHOSPHORYLASE B KINASE REGULATORY SUBUNIT BETA"/>
    <property type="match status" value="1"/>
</dbReference>
<evidence type="ECO:0000256" key="5">
    <source>
        <dbReference type="ARBA" id="ARBA00023277"/>
    </source>
</evidence>
<gene>
    <name evidence="10" type="ORF">INT46_009171</name>
</gene>
<dbReference type="InterPro" id="IPR008734">
    <property type="entry name" value="PHK_A/B_su"/>
</dbReference>
<evidence type="ECO:0000259" key="7">
    <source>
        <dbReference type="Pfam" id="PF00723"/>
    </source>
</evidence>
<dbReference type="OrthoDB" id="5971574at2759"/>
<proteinExistence type="inferred from homology"/>
<feature type="domain" description="Phosphorylase b kinase regulatory subunit alpha/beta C-terminal" evidence="9">
    <location>
        <begin position="1242"/>
        <end position="1408"/>
    </location>
</feature>
<dbReference type="Proteomes" id="UP000650833">
    <property type="component" value="Unassembled WGS sequence"/>
</dbReference>
<evidence type="ECO:0000256" key="6">
    <source>
        <dbReference type="SAM" id="MobiDB-lite"/>
    </source>
</evidence>
<evidence type="ECO:0000313" key="10">
    <source>
        <dbReference type="EMBL" id="KAG2203257.1"/>
    </source>
</evidence>
<comment type="similarity">
    <text evidence="2">Belongs to the phosphorylase b kinase regulatory chain family.</text>
</comment>
<dbReference type="InterPro" id="IPR011613">
    <property type="entry name" value="GH15-like"/>
</dbReference>
<feature type="compositionally biased region" description="Low complexity" evidence="6">
    <location>
        <begin position="376"/>
        <end position="394"/>
    </location>
</feature>
<feature type="region of interest" description="Disordered" evidence="6">
    <location>
        <begin position="799"/>
        <end position="827"/>
    </location>
</feature>
<name>A0A8H7V2P1_9FUNG</name>
<evidence type="ECO:0000256" key="4">
    <source>
        <dbReference type="ARBA" id="ARBA00022860"/>
    </source>
</evidence>
<comment type="pathway">
    <text evidence="1">Glycan biosynthesis; glycogen metabolism.</text>
</comment>
<evidence type="ECO:0000256" key="1">
    <source>
        <dbReference type="ARBA" id="ARBA00005131"/>
    </source>
</evidence>
<dbReference type="Gene3D" id="1.50.10.10">
    <property type="match status" value="1"/>
</dbReference>
<reference evidence="10" key="1">
    <citation type="submission" date="2020-12" db="EMBL/GenBank/DDBJ databases">
        <title>Metabolic potential, ecology and presence of endohyphal bacteria is reflected in genomic diversity of Mucoromycotina.</title>
        <authorList>
            <person name="Muszewska A."/>
            <person name="Okrasinska A."/>
            <person name="Steczkiewicz K."/>
            <person name="Drgas O."/>
            <person name="Orlowska M."/>
            <person name="Perlinska-Lenart U."/>
            <person name="Aleksandrzak-Piekarczyk T."/>
            <person name="Szatraj K."/>
            <person name="Zielenkiewicz U."/>
            <person name="Pilsyk S."/>
            <person name="Malc E."/>
            <person name="Mieczkowski P."/>
            <person name="Kruszewska J.S."/>
            <person name="Biernat P."/>
            <person name="Pawlowska J."/>
        </authorList>
    </citation>
    <scope>NUCLEOTIDE SEQUENCE</scope>
    <source>
        <strain evidence="10">CBS 226.32</strain>
    </source>
</reference>
<sequence>MTISSRQYTQNRLDYYYKVINKTIIAKQNASSGLMPASTAITSHGDYTDAWVRDNVYSIYAVYGLALAYKRLDDNTGRAFELQYSVIKLMRGLLFSMMRQSAKVEKFKQTQSLEHSLHAKYNTQTGEIVVGDFEWGHLQIDATSFFLLALADMTSGGFNIIYSQDEVDFVQNLVFYIERAYRTPDYGIWERGNKINHGQPELNSSSIGMAVAALRAINGVNLFGARGGPSSVIHVLPDELTRNATTLHSFLPRESNSKEIDGSVLSIIGFPAFAVDDPELIQRTRDEAIKKLEGKYGMKRFLRDGHQTTVEDTSRLYYNPNELKVFEDIESEWPLFFTYMVLEGLFTGDLEQAENYRKKLEPLIVDSTTMSRPLPSKSNSSSSISINNNRSDSIPLNHINEDTDNEDDEEDTSIRIPLLPELYYVPAECINAEKENPHSQKRVPNENVPLVWALSLYFLGGLITEDLLSPSEVDPLGRRFNSTKMVKNTMIQIVLLSEDQQLQTALSTYGLETQTLDQISTTTTVLPPQALVDVYSGLGFNSKMGMTGRPKRPIGVLGTSRFYKIQGQTYAFTPHFMDNNEFYINADPDYLVSEFQNELTFTKKNWYYPGRPTMVILLSHGLLGTTKQNNDVLLSNSADASKKNLLNFFTNLRGGYACEGDVRVKLCRLAETINTSNIQSLDFLINKPEVNWKRILRIAHASRTHKKKLGYSEYKTQASTPGHRTPGGAGSSGLMSGGRTPKRKNTTFYGKSLASPLDKLHDENYFDELATALSKLKANSEQPEFKLKSHEAKPALVESPKSGIFTPGSTTNKTGSVPKENTDQSCSPHEMLSLTLGDSSQFNQAAESLRASVNLYDQIDLLQYMVSCRPMSYYIEALETTILELIEEVYLKSKKSKYWSIARQAAGLLHKNVPSLTINITDLVIRQKQVSIGSGPQEYLISMPVAPDTLNKMISEHCTDDVREGPVVQEIIIYLGNLIRTQPDMFEGILRLRTHYIIIALREEISRINNSDEEESVEHLMQLSPFELESLLFTVLSGPHLCRMNNLVVRDRPGGFLMLSTNSTSFNNDKKEETTDNSYIPLISDSLKSLSIKAQSGGYFSGNFAKVEINGTIMEANSRGIHVWAIDRNQNIILERASFDTHISVEESQAFIRFIHWIANGMVIVIASKDEFIENLTQEAITILQQLGSTKINDVQYRDSYVFIGEKGDTKHILEAHQLSKDGPTELIEKTFDLENEISNNQNIQITQENIHNFFPNSNGRWLRRRKNDGALNRVPSNFFPQVWSILDKSKGLSIRNHNLPRDPIVLEKTPEEFNFALAVESFLGWFTDPAERQLAVEVLSIIYQQENKHQDVWFDLPMIMNRAIEKFWNKWTDLNKTNVERGGNVFEKGSNYQQHVDLARKLFFDLPLDGTESTSTYIKSSIF</sequence>
<dbReference type="EMBL" id="JAEPRC010000232">
    <property type="protein sequence ID" value="KAG2203257.1"/>
    <property type="molecule type" value="Genomic_DNA"/>
</dbReference>
<protein>
    <recommendedName>
        <fullName evidence="12">Phosphorylase kinase alphabeta</fullName>
    </recommendedName>
</protein>
<feature type="domain" description="ILEI/PANDER" evidence="8">
    <location>
        <begin position="1119"/>
        <end position="1209"/>
    </location>
</feature>
<evidence type="ECO:0000256" key="2">
    <source>
        <dbReference type="ARBA" id="ARBA00007128"/>
    </source>
</evidence>
<dbReference type="GO" id="GO:0005964">
    <property type="term" value="C:phosphorylase kinase complex"/>
    <property type="evidence" value="ECO:0007669"/>
    <property type="project" value="TreeGrafter"/>
</dbReference>
<feature type="region of interest" description="Disordered" evidence="6">
    <location>
        <begin position="369"/>
        <end position="411"/>
    </location>
</feature>
<keyword evidence="5" id="KW-0119">Carbohydrate metabolism</keyword>
<dbReference type="SUPFAM" id="SSF48208">
    <property type="entry name" value="Six-hairpin glycosidases"/>
    <property type="match status" value="1"/>
</dbReference>
<comment type="caution">
    <text evidence="10">The sequence shown here is derived from an EMBL/GenBank/DDBJ whole genome shotgun (WGS) entry which is preliminary data.</text>
</comment>
<feature type="compositionally biased region" description="Acidic residues" evidence="6">
    <location>
        <begin position="402"/>
        <end position="411"/>
    </location>
</feature>
<dbReference type="InterPro" id="IPR008928">
    <property type="entry name" value="6-hairpin_glycosidase_sf"/>
</dbReference>
<evidence type="ECO:0008006" key="12">
    <source>
        <dbReference type="Google" id="ProtNLM"/>
    </source>
</evidence>
<dbReference type="PROSITE" id="PS52031">
    <property type="entry name" value="GG_LECTIN"/>
    <property type="match status" value="1"/>
</dbReference>
<evidence type="ECO:0000256" key="3">
    <source>
        <dbReference type="ARBA" id="ARBA00022600"/>
    </source>
</evidence>
<organism evidence="10 11">
    <name type="scientific">Mucor plumbeus</name>
    <dbReference type="NCBI Taxonomy" id="97098"/>
    <lineage>
        <taxon>Eukaryota</taxon>
        <taxon>Fungi</taxon>
        <taxon>Fungi incertae sedis</taxon>
        <taxon>Mucoromycota</taxon>
        <taxon>Mucoromycotina</taxon>
        <taxon>Mucoromycetes</taxon>
        <taxon>Mucorales</taxon>
        <taxon>Mucorineae</taxon>
        <taxon>Mucoraceae</taxon>
        <taxon>Mucor</taxon>
    </lineage>
</organism>
<dbReference type="PANTHER" id="PTHR10749">
    <property type="entry name" value="PHOSPHORYLASE B KINASE REGULATORY SUBUNIT"/>
    <property type="match status" value="1"/>
</dbReference>
<dbReference type="Pfam" id="PF15711">
    <property type="entry name" value="ILEI"/>
    <property type="match status" value="1"/>
</dbReference>
<dbReference type="InterPro" id="IPR012341">
    <property type="entry name" value="6hp_glycosidase-like_sf"/>
</dbReference>